<name>A0A1E3Q2S9_LIPST</name>
<evidence type="ECO:0000313" key="2">
    <source>
        <dbReference type="Proteomes" id="UP000094385"/>
    </source>
</evidence>
<protein>
    <submittedName>
        <fullName evidence="1">Uncharacterized protein</fullName>
    </submittedName>
</protein>
<sequence>MPGISLPFTSRQTLRHRLMEDFDFQRTLCYMQNNRLCRLMCGPARIISQSSVSLATGSQRNSNIEK</sequence>
<keyword evidence="2" id="KW-1185">Reference proteome</keyword>
<proteinExistence type="predicted"/>
<evidence type="ECO:0000313" key="1">
    <source>
        <dbReference type="EMBL" id="ODQ71804.1"/>
    </source>
</evidence>
<dbReference type="AlphaFoldDB" id="A0A1E3Q2S9"/>
<reference evidence="1 2" key="1">
    <citation type="journal article" date="2016" name="Proc. Natl. Acad. Sci. U.S.A.">
        <title>Comparative genomics of biotechnologically important yeasts.</title>
        <authorList>
            <person name="Riley R."/>
            <person name="Haridas S."/>
            <person name="Wolfe K.H."/>
            <person name="Lopes M.R."/>
            <person name="Hittinger C.T."/>
            <person name="Goeker M."/>
            <person name="Salamov A.A."/>
            <person name="Wisecaver J.H."/>
            <person name="Long T.M."/>
            <person name="Calvey C.H."/>
            <person name="Aerts A.L."/>
            <person name="Barry K.W."/>
            <person name="Choi C."/>
            <person name="Clum A."/>
            <person name="Coughlan A.Y."/>
            <person name="Deshpande S."/>
            <person name="Douglass A.P."/>
            <person name="Hanson S.J."/>
            <person name="Klenk H.-P."/>
            <person name="LaButti K.M."/>
            <person name="Lapidus A."/>
            <person name="Lindquist E.A."/>
            <person name="Lipzen A.M."/>
            <person name="Meier-Kolthoff J.P."/>
            <person name="Ohm R.A."/>
            <person name="Otillar R.P."/>
            <person name="Pangilinan J.L."/>
            <person name="Peng Y."/>
            <person name="Rokas A."/>
            <person name="Rosa C.A."/>
            <person name="Scheuner C."/>
            <person name="Sibirny A.A."/>
            <person name="Slot J.C."/>
            <person name="Stielow J.B."/>
            <person name="Sun H."/>
            <person name="Kurtzman C.P."/>
            <person name="Blackwell M."/>
            <person name="Grigoriev I.V."/>
            <person name="Jeffries T.W."/>
        </authorList>
    </citation>
    <scope>NUCLEOTIDE SEQUENCE [LARGE SCALE GENOMIC DNA]</scope>
    <source>
        <strain evidence="1 2">NRRL Y-11557</strain>
    </source>
</reference>
<dbReference type="Proteomes" id="UP000094385">
    <property type="component" value="Unassembled WGS sequence"/>
</dbReference>
<organism evidence="1 2">
    <name type="scientific">Lipomyces starkeyi NRRL Y-11557</name>
    <dbReference type="NCBI Taxonomy" id="675824"/>
    <lineage>
        <taxon>Eukaryota</taxon>
        <taxon>Fungi</taxon>
        <taxon>Dikarya</taxon>
        <taxon>Ascomycota</taxon>
        <taxon>Saccharomycotina</taxon>
        <taxon>Lipomycetes</taxon>
        <taxon>Lipomycetales</taxon>
        <taxon>Lipomycetaceae</taxon>
        <taxon>Lipomyces</taxon>
    </lineage>
</organism>
<dbReference type="EMBL" id="KV454297">
    <property type="protein sequence ID" value="ODQ71804.1"/>
    <property type="molecule type" value="Genomic_DNA"/>
</dbReference>
<gene>
    <name evidence="1" type="ORF">LIPSTDRAFT_73562</name>
</gene>
<feature type="non-terminal residue" evidence="1">
    <location>
        <position position="66"/>
    </location>
</feature>
<accession>A0A1E3Q2S9</accession>